<name>A0ACC3SCM2_9PEZI</name>
<proteinExistence type="predicted"/>
<reference evidence="1" key="1">
    <citation type="submission" date="2024-02" db="EMBL/GenBank/DDBJ databases">
        <title>Metagenome Assembled Genome of Zalaria obscura JY119.</title>
        <authorList>
            <person name="Vighnesh L."/>
            <person name="Jagadeeshwari U."/>
            <person name="Venkata Ramana C."/>
            <person name="Sasikala C."/>
        </authorList>
    </citation>
    <scope>NUCLEOTIDE SEQUENCE</scope>
    <source>
        <strain evidence="1">JY119</strain>
    </source>
</reference>
<accession>A0ACC3SCM2</accession>
<comment type="caution">
    <text evidence="1">The sequence shown here is derived from an EMBL/GenBank/DDBJ whole genome shotgun (WGS) entry which is preliminary data.</text>
</comment>
<dbReference type="EMBL" id="JAMKPW020000022">
    <property type="protein sequence ID" value="KAK8206807.1"/>
    <property type="molecule type" value="Genomic_DNA"/>
</dbReference>
<evidence type="ECO:0000313" key="1">
    <source>
        <dbReference type="EMBL" id="KAK8206807.1"/>
    </source>
</evidence>
<dbReference type="Proteomes" id="UP001320706">
    <property type="component" value="Unassembled WGS sequence"/>
</dbReference>
<gene>
    <name evidence="1" type="ORF">M8818_004642</name>
</gene>
<organism evidence="1 2">
    <name type="scientific">Zalaria obscura</name>
    <dbReference type="NCBI Taxonomy" id="2024903"/>
    <lineage>
        <taxon>Eukaryota</taxon>
        <taxon>Fungi</taxon>
        <taxon>Dikarya</taxon>
        <taxon>Ascomycota</taxon>
        <taxon>Pezizomycotina</taxon>
        <taxon>Dothideomycetes</taxon>
        <taxon>Dothideomycetidae</taxon>
        <taxon>Dothideales</taxon>
        <taxon>Zalariaceae</taxon>
        <taxon>Zalaria</taxon>
    </lineage>
</organism>
<protein>
    <submittedName>
        <fullName evidence="1">Uncharacterized protein</fullName>
    </submittedName>
</protein>
<keyword evidence="2" id="KW-1185">Reference proteome</keyword>
<sequence length="612" mass="65865">MVKGCGLCGKQYINDHAFEALRVSGGSGHDSEMMNADEDDGHAAMNGATQSQEPLGSLARILFAACDNCIYCGGKFTGQADFAHRTADFFDDTTESEGDDFIEPNAHGREATLPGRKGSPKRRKSGNYLGGTTDQLRSQCEGKRASSPTAIDAYMRLTPATPHDPEHLGMGESLGSSYVSSVEEMTPSKPRKSSARIPAGNRISIDRSFGGSRYRDSRSMEPEESPILPKSTPSNKADQILGVHALTMHALLRNEEALDMTAQSLTPPHIADRTSQFRLSSEIRNSRYRATSAPIKKVSMAPPPINTGGHRNTIPENIVRTPYPFHQTPTSIRKSFRSPLSANTSYPTDSILTLSLASSRRHKPPLTTTITLPATTSTHLSFASPAEKDAHFATIDFDDTALFLALHRGYGSLSGPFRFISARTLSRIVVSGPASQAADAGYGWLAAPSPRSPRKGEMPGLSDSFSEAKLMRNYLRPKACKARYAWVGWAHRLADAPLTAMHPALRDEEGGRGGRQAQTEGLEFVVGWSIRRILAVLALVILASVASALCWVFLGRNAQMSGFTYRGPAVTTGGGFRDAGDRVAPGVLIGVCVLLLGLTGMGGWIGGSWLLM</sequence>
<evidence type="ECO:0000313" key="2">
    <source>
        <dbReference type="Proteomes" id="UP001320706"/>
    </source>
</evidence>